<protein>
    <recommendedName>
        <fullName evidence="4">O-antigen polymerase</fullName>
    </recommendedName>
</protein>
<keyword evidence="1" id="KW-1133">Transmembrane helix</keyword>
<reference evidence="2" key="2">
    <citation type="submission" date="2015-03" db="EMBL/GenBank/DDBJ databases">
        <title>Genome sequence of Pseudoalteromonas citrea.</title>
        <authorList>
            <person name="Xie B.-B."/>
            <person name="Rong J.-C."/>
            <person name="Qin Q.-L."/>
            <person name="Zhang Y.-Z."/>
        </authorList>
    </citation>
    <scope>NUCLEOTIDE SEQUENCE</scope>
    <source>
        <strain evidence="2">DSM 8771</strain>
    </source>
</reference>
<name>A0AAD4AMG5_9GAMM</name>
<dbReference type="AlphaFoldDB" id="A0AAD4AMG5"/>
<comment type="caution">
    <text evidence="2">The sequence shown here is derived from an EMBL/GenBank/DDBJ whole genome shotgun (WGS) entry which is preliminary data.</text>
</comment>
<feature type="transmembrane region" description="Helical" evidence="1">
    <location>
        <begin position="115"/>
        <end position="145"/>
    </location>
</feature>
<evidence type="ECO:0000313" key="3">
    <source>
        <dbReference type="Proteomes" id="UP000016487"/>
    </source>
</evidence>
<dbReference type="Proteomes" id="UP000016487">
    <property type="component" value="Unassembled WGS sequence"/>
</dbReference>
<keyword evidence="1" id="KW-0472">Membrane</keyword>
<feature type="transmembrane region" description="Helical" evidence="1">
    <location>
        <begin position="157"/>
        <end position="172"/>
    </location>
</feature>
<accession>A0AAD4AMG5</accession>
<feature type="transmembrane region" description="Helical" evidence="1">
    <location>
        <begin position="85"/>
        <end position="103"/>
    </location>
</feature>
<feature type="transmembrane region" description="Helical" evidence="1">
    <location>
        <begin position="7"/>
        <end position="26"/>
    </location>
</feature>
<feature type="transmembrane region" description="Helical" evidence="1">
    <location>
        <begin position="56"/>
        <end position="79"/>
    </location>
</feature>
<sequence length="379" mass="43587">MLSLNRFVFFVLCVYLTFGQLEIFIAYKITNVIQITLLSLIFVYLIFVGKGITGRFIYIVPLTIPLLILLSLAVGVNIFGDVSRIGFFLLFIAVPFFVSNCRLKFDVLVSYVIRFYTLISLLIVLDFLAYIFLGRVVLFSVVVYITPRFSGPFNDPNFMGFIFALLFLFVYFDKQDMSFVRRKVILLLFAFCVVLSGSATAVLLSSFSLIQARIFKVRYTFIKPVICIFISFVFVPVFVEFKDEIHSVFSVVVSDVFELEQSLIDIKFNSLLFRYESVYAAVGLIMENPFGYGYLTLLDYLPRDTHNSYIGMSFEYGVVMLLVITLSLFSINKQKSIDSITTFTCLSALFLNIHYMPIYFFVVIICFFNNYSRNGEVIK</sequence>
<feature type="transmembrane region" description="Helical" evidence="1">
    <location>
        <begin position="309"/>
        <end position="331"/>
    </location>
</feature>
<organism evidence="2 3">
    <name type="scientific">Pseudoalteromonas citrea</name>
    <dbReference type="NCBI Taxonomy" id="43655"/>
    <lineage>
        <taxon>Bacteria</taxon>
        <taxon>Pseudomonadati</taxon>
        <taxon>Pseudomonadota</taxon>
        <taxon>Gammaproteobacteria</taxon>
        <taxon>Alteromonadales</taxon>
        <taxon>Pseudoalteromonadaceae</taxon>
        <taxon>Pseudoalteromonas</taxon>
    </lineage>
</organism>
<evidence type="ECO:0008006" key="4">
    <source>
        <dbReference type="Google" id="ProtNLM"/>
    </source>
</evidence>
<proteinExistence type="predicted"/>
<keyword evidence="1" id="KW-0812">Transmembrane</keyword>
<feature type="transmembrane region" description="Helical" evidence="1">
    <location>
        <begin position="32"/>
        <end position="49"/>
    </location>
</feature>
<feature type="transmembrane region" description="Helical" evidence="1">
    <location>
        <begin position="343"/>
        <end position="371"/>
    </location>
</feature>
<reference evidence="2" key="1">
    <citation type="journal article" date="2012" name="J. Bacteriol.">
        <title>Genome sequences of type strains of seven species of the marine bacterium Pseudoalteromonas.</title>
        <authorList>
            <person name="Xie B.B."/>
            <person name="Shu Y.L."/>
            <person name="Qin Q.L."/>
            <person name="Rong J.C."/>
            <person name="Zhang X.Y."/>
            <person name="Chen X.L."/>
            <person name="Shi M."/>
            <person name="He H.L."/>
            <person name="Zhou B.C."/>
            <person name="Zhang Y.Z."/>
        </authorList>
    </citation>
    <scope>NUCLEOTIDE SEQUENCE</scope>
    <source>
        <strain evidence="2">DSM 8771</strain>
    </source>
</reference>
<feature type="transmembrane region" description="Helical" evidence="1">
    <location>
        <begin position="221"/>
        <end position="239"/>
    </location>
</feature>
<evidence type="ECO:0000313" key="2">
    <source>
        <dbReference type="EMBL" id="KAF7775445.1"/>
    </source>
</evidence>
<evidence type="ECO:0000256" key="1">
    <source>
        <dbReference type="SAM" id="Phobius"/>
    </source>
</evidence>
<gene>
    <name evidence="2" type="ORF">PCIT_a1638</name>
</gene>
<feature type="transmembrane region" description="Helical" evidence="1">
    <location>
        <begin position="184"/>
        <end position="209"/>
    </location>
</feature>
<dbReference type="GO" id="GO:0016020">
    <property type="term" value="C:membrane"/>
    <property type="evidence" value="ECO:0007669"/>
    <property type="project" value="UniProtKB-SubCell"/>
</dbReference>
<dbReference type="EMBL" id="AHBZ03000012">
    <property type="protein sequence ID" value="KAF7775445.1"/>
    <property type="molecule type" value="Genomic_DNA"/>
</dbReference>